<keyword evidence="1" id="KW-0472">Membrane</keyword>
<proteinExistence type="predicted"/>
<accession>A0A5C1HXE1</accession>
<dbReference type="AlphaFoldDB" id="A0A5C1HXE1"/>
<evidence type="ECO:0000313" key="2">
    <source>
        <dbReference type="EMBL" id="QEM09751.1"/>
    </source>
</evidence>
<keyword evidence="1" id="KW-1133">Transmembrane helix</keyword>
<keyword evidence="1" id="KW-0812">Transmembrane</keyword>
<evidence type="ECO:0000313" key="3">
    <source>
        <dbReference type="Proteomes" id="UP000251402"/>
    </source>
</evidence>
<reference evidence="2" key="1">
    <citation type="submission" date="2019-08" db="EMBL/GenBank/DDBJ databases">
        <title>Comparative genome analysis confer to the adaptation heavy metal polluted environment.</title>
        <authorList>
            <person name="Li Y."/>
        </authorList>
    </citation>
    <scope>NUCLEOTIDE SEQUENCE [LARGE SCALE GENOMIC DNA]</scope>
    <source>
        <strain evidence="2">P1</strain>
    </source>
</reference>
<keyword evidence="3" id="KW-1185">Reference proteome</keyword>
<protein>
    <submittedName>
        <fullName evidence="2">Uncharacterized protein</fullName>
    </submittedName>
</protein>
<dbReference type="OrthoDB" id="794683at2"/>
<dbReference type="Proteomes" id="UP000251402">
    <property type="component" value="Chromosome"/>
</dbReference>
<gene>
    <name evidence="2" type="ORF">DEO27_006850</name>
</gene>
<dbReference type="EMBL" id="CP043450">
    <property type="protein sequence ID" value="QEM09751.1"/>
    <property type="molecule type" value="Genomic_DNA"/>
</dbReference>
<dbReference type="RefSeq" id="WP_112571835.1">
    <property type="nucleotide sequence ID" value="NZ_CP043450.1"/>
</dbReference>
<organism evidence="2 3">
    <name type="scientific">Mucilaginibacter rubeus</name>
    <dbReference type="NCBI Taxonomy" id="2027860"/>
    <lineage>
        <taxon>Bacteria</taxon>
        <taxon>Pseudomonadati</taxon>
        <taxon>Bacteroidota</taxon>
        <taxon>Sphingobacteriia</taxon>
        <taxon>Sphingobacteriales</taxon>
        <taxon>Sphingobacteriaceae</taxon>
        <taxon>Mucilaginibacter</taxon>
    </lineage>
</organism>
<dbReference type="KEGG" id="mrub:DEO27_006850"/>
<name>A0A5C1HXE1_9SPHI</name>
<sequence>MKYSEWKSLDADERKNISWHRRPHIRIATLFTIVFAITFIVVIMGISKNSTVHLNRKPTSKEAFAMAKEFVKEKLKQPDKAVFPNAGFKFIIDTTANIYLLQSTIKIENNSGKLEQSNWEVKMLYTDGDWAEKNSWQVKYLNIDPQPQN</sequence>
<evidence type="ECO:0000256" key="1">
    <source>
        <dbReference type="SAM" id="Phobius"/>
    </source>
</evidence>
<feature type="transmembrane region" description="Helical" evidence="1">
    <location>
        <begin position="25"/>
        <end position="46"/>
    </location>
</feature>